<gene>
    <name evidence="2" type="ORF">PECUL_23A014704</name>
</gene>
<dbReference type="Proteomes" id="UP001295444">
    <property type="component" value="Chromosome 02"/>
</dbReference>
<accession>A0AAD1RED9</accession>
<proteinExistence type="predicted"/>
<dbReference type="EMBL" id="OW240913">
    <property type="protein sequence ID" value="CAH2249721.1"/>
    <property type="molecule type" value="Genomic_DNA"/>
</dbReference>
<feature type="region of interest" description="Disordered" evidence="1">
    <location>
        <begin position="37"/>
        <end position="121"/>
    </location>
</feature>
<dbReference type="AlphaFoldDB" id="A0AAD1RED9"/>
<feature type="compositionally biased region" description="Polar residues" evidence="1">
    <location>
        <begin position="40"/>
        <end position="55"/>
    </location>
</feature>
<evidence type="ECO:0000256" key="1">
    <source>
        <dbReference type="SAM" id="MobiDB-lite"/>
    </source>
</evidence>
<name>A0AAD1RED9_PELCU</name>
<organism evidence="2 3">
    <name type="scientific">Pelobates cultripes</name>
    <name type="common">Western spadefoot toad</name>
    <dbReference type="NCBI Taxonomy" id="61616"/>
    <lineage>
        <taxon>Eukaryota</taxon>
        <taxon>Metazoa</taxon>
        <taxon>Chordata</taxon>
        <taxon>Craniata</taxon>
        <taxon>Vertebrata</taxon>
        <taxon>Euteleostomi</taxon>
        <taxon>Amphibia</taxon>
        <taxon>Batrachia</taxon>
        <taxon>Anura</taxon>
        <taxon>Pelobatoidea</taxon>
        <taxon>Pelobatidae</taxon>
        <taxon>Pelobates</taxon>
    </lineage>
</organism>
<reference evidence="2" key="1">
    <citation type="submission" date="2022-03" db="EMBL/GenBank/DDBJ databases">
        <authorList>
            <person name="Alioto T."/>
            <person name="Alioto T."/>
            <person name="Gomez Garrido J."/>
        </authorList>
    </citation>
    <scope>NUCLEOTIDE SEQUENCE</scope>
</reference>
<sequence length="138" mass="15573">MPFVQLQKHLKQRWKIEAYRPLQIATLESFLYRNFAAGRNRTSPNRSPDTQTMGRKSQRPATEPDNRDIGSMWQRPRHTPAGDQRQTAPGPEHRETEVPSRPQTALTAPADPSDDSAPKTRGDLKALLADIHKLLAAD</sequence>
<keyword evidence="3" id="KW-1185">Reference proteome</keyword>
<evidence type="ECO:0000313" key="2">
    <source>
        <dbReference type="EMBL" id="CAH2249721.1"/>
    </source>
</evidence>
<protein>
    <submittedName>
        <fullName evidence="2">Uncharacterized protein</fullName>
    </submittedName>
</protein>
<evidence type="ECO:0000313" key="3">
    <source>
        <dbReference type="Proteomes" id="UP001295444"/>
    </source>
</evidence>